<feature type="domain" description="UvrA DNA-binding" evidence="14">
    <location>
        <begin position="71"/>
        <end position="158"/>
    </location>
</feature>
<evidence type="ECO:0000256" key="13">
    <source>
        <dbReference type="ARBA" id="ARBA00023204"/>
    </source>
</evidence>
<keyword evidence="5" id="KW-0547">Nucleotide-binding</keyword>
<reference evidence="16" key="1">
    <citation type="submission" date="2023-07" db="EMBL/GenBank/DDBJ databases">
        <authorList>
            <consortium name="CYATHOMIX"/>
        </authorList>
    </citation>
    <scope>NUCLEOTIDE SEQUENCE</scope>
    <source>
        <strain evidence="16">N/A</strain>
    </source>
</reference>
<accession>A0AA36GYJ7</accession>
<evidence type="ECO:0008006" key="18">
    <source>
        <dbReference type="Google" id="ProtNLM"/>
    </source>
</evidence>
<evidence type="ECO:0000256" key="10">
    <source>
        <dbReference type="ARBA" id="ARBA00022840"/>
    </source>
</evidence>
<evidence type="ECO:0000256" key="5">
    <source>
        <dbReference type="ARBA" id="ARBA00022741"/>
    </source>
</evidence>
<dbReference type="PANTHER" id="PTHR43152:SF3">
    <property type="entry name" value="UVRABC SYSTEM PROTEIN A"/>
    <property type="match status" value="1"/>
</dbReference>
<keyword evidence="3" id="KW-0479">Metal-binding</keyword>
<dbReference type="GO" id="GO:0008270">
    <property type="term" value="F:zinc ion binding"/>
    <property type="evidence" value="ECO:0007669"/>
    <property type="project" value="UniProtKB-KW"/>
</dbReference>
<dbReference type="Proteomes" id="UP001176961">
    <property type="component" value="Unassembled WGS sequence"/>
</dbReference>
<evidence type="ECO:0000256" key="12">
    <source>
        <dbReference type="ARBA" id="ARBA00023125"/>
    </source>
</evidence>
<keyword evidence="17" id="KW-1185">Reference proteome</keyword>
<dbReference type="GO" id="GO:0003677">
    <property type="term" value="F:DNA binding"/>
    <property type="evidence" value="ECO:0007669"/>
    <property type="project" value="UniProtKB-KW"/>
</dbReference>
<keyword evidence="10" id="KW-0067">ATP-binding</keyword>
<keyword evidence="12" id="KW-0238">DNA-binding</keyword>
<dbReference type="GO" id="GO:0004518">
    <property type="term" value="F:nuclease activity"/>
    <property type="evidence" value="ECO:0007669"/>
    <property type="project" value="UniProtKB-KW"/>
</dbReference>
<evidence type="ECO:0000259" key="15">
    <source>
        <dbReference type="Pfam" id="PF17760"/>
    </source>
</evidence>
<organism evidence="16 17">
    <name type="scientific">Cylicocyclus nassatus</name>
    <name type="common">Nematode worm</name>
    <dbReference type="NCBI Taxonomy" id="53992"/>
    <lineage>
        <taxon>Eukaryota</taxon>
        <taxon>Metazoa</taxon>
        <taxon>Ecdysozoa</taxon>
        <taxon>Nematoda</taxon>
        <taxon>Chromadorea</taxon>
        <taxon>Rhabditida</taxon>
        <taxon>Rhabditina</taxon>
        <taxon>Rhabditomorpha</taxon>
        <taxon>Strongyloidea</taxon>
        <taxon>Strongylidae</taxon>
        <taxon>Cylicocyclus</taxon>
    </lineage>
</organism>
<comment type="caution">
    <text evidence="16">The sequence shown here is derived from an EMBL/GenBank/DDBJ whole genome shotgun (WGS) entry which is preliminary data.</text>
</comment>
<dbReference type="GO" id="GO:0005524">
    <property type="term" value="F:ATP binding"/>
    <property type="evidence" value="ECO:0007669"/>
    <property type="project" value="UniProtKB-KW"/>
</dbReference>
<dbReference type="Gene3D" id="1.20.1580.10">
    <property type="entry name" value="ABC transporter ATPase like domain"/>
    <property type="match status" value="1"/>
</dbReference>
<evidence type="ECO:0000313" key="17">
    <source>
        <dbReference type="Proteomes" id="UP001176961"/>
    </source>
</evidence>
<dbReference type="PANTHER" id="PTHR43152">
    <property type="entry name" value="UVRABC SYSTEM PROTEIN A"/>
    <property type="match status" value="1"/>
</dbReference>
<evidence type="ECO:0000256" key="6">
    <source>
        <dbReference type="ARBA" id="ARBA00022763"/>
    </source>
</evidence>
<dbReference type="EMBL" id="CATQJL010000258">
    <property type="protein sequence ID" value="CAJ0600718.1"/>
    <property type="molecule type" value="Genomic_DNA"/>
</dbReference>
<dbReference type="GO" id="GO:0006281">
    <property type="term" value="P:DNA repair"/>
    <property type="evidence" value="ECO:0007669"/>
    <property type="project" value="UniProtKB-KW"/>
</dbReference>
<dbReference type="InterPro" id="IPR041102">
    <property type="entry name" value="UvrA_inter"/>
</dbReference>
<evidence type="ECO:0000256" key="2">
    <source>
        <dbReference type="ARBA" id="ARBA00022490"/>
    </source>
</evidence>
<dbReference type="Pfam" id="PF17760">
    <property type="entry name" value="UvrA_inter"/>
    <property type="match status" value="1"/>
</dbReference>
<keyword evidence="13" id="KW-0234">DNA repair</keyword>
<keyword evidence="9" id="KW-0862">Zinc</keyword>
<dbReference type="InterPro" id="IPR041552">
    <property type="entry name" value="UvrA_DNA-bd"/>
</dbReference>
<comment type="subcellular location">
    <subcellularLocation>
        <location evidence="1">Cytoplasm</location>
    </subcellularLocation>
</comment>
<evidence type="ECO:0000256" key="8">
    <source>
        <dbReference type="ARBA" id="ARBA00022771"/>
    </source>
</evidence>
<keyword evidence="7" id="KW-0228">DNA excision</keyword>
<evidence type="ECO:0000313" key="16">
    <source>
        <dbReference type="EMBL" id="CAJ0600718.1"/>
    </source>
</evidence>
<dbReference type="AlphaFoldDB" id="A0AA36GYJ7"/>
<keyword evidence="2" id="KW-0963">Cytoplasm</keyword>
<evidence type="ECO:0000256" key="4">
    <source>
        <dbReference type="ARBA" id="ARBA00022737"/>
    </source>
</evidence>
<name>A0AA36GYJ7_CYLNA</name>
<dbReference type="Gene3D" id="3.30.190.20">
    <property type="match status" value="1"/>
</dbReference>
<evidence type="ECO:0000256" key="7">
    <source>
        <dbReference type="ARBA" id="ARBA00022769"/>
    </source>
</evidence>
<sequence>MHDFSGTVTILAPIIRKKKKGTYEQLFKELNADGFIRVRVDGQIYRTDDEIKLGRQKSFQLPTEPLPPYKNFLDGFRVQYLKAVGEYLGFSMTTPISELTDEQYAGLMYGTEDAKIQFKQSSRNADFLYHGTWEGLLPQVKRLYGETKSEHRKTELEKFMRILPCPTCHGKRLKESVLAVKIADKSIADVTDLSIDDALIFFDHLTLSKKEEDIARLILREIHSRLVFLQEVGIGIPDAFTQCRFIIWRRSTAYPACYPDRIESDGCIIYSG</sequence>
<keyword evidence="11" id="KW-0267">Excision nuclease</keyword>
<evidence type="ECO:0000256" key="1">
    <source>
        <dbReference type="ARBA" id="ARBA00004496"/>
    </source>
</evidence>
<protein>
    <recommendedName>
        <fullName evidence="18">UvrA DNA-binding domain-containing protein</fullName>
    </recommendedName>
</protein>
<evidence type="ECO:0000256" key="11">
    <source>
        <dbReference type="ARBA" id="ARBA00022881"/>
    </source>
</evidence>
<evidence type="ECO:0000256" key="3">
    <source>
        <dbReference type="ARBA" id="ARBA00022723"/>
    </source>
</evidence>
<evidence type="ECO:0000259" key="14">
    <source>
        <dbReference type="Pfam" id="PF17755"/>
    </source>
</evidence>
<gene>
    <name evidence="16" type="ORF">CYNAS_LOCUS12701</name>
</gene>
<dbReference type="GO" id="GO:0005737">
    <property type="term" value="C:cytoplasm"/>
    <property type="evidence" value="ECO:0007669"/>
    <property type="project" value="UniProtKB-SubCell"/>
</dbReference>
<keyword evidence="8" id="KW-0863">Zinc-finger</keyword>
<dbReference type="Pfam" id="PF17755">
    <property type="entry name" value="UvrA_DNA-bind"/>
    <property type="match status" value="1"/>
</dbReference>
<keyword evidence="6" id="KW-0227">DNA damage</keyword>
<evidence type="ECO:0000256" key="9">
    <source>
        <dbReference type="ARBA" id="ARBA00022833"/>
    </source>
</evidence>
<keyword evidence="4" id="KW-0677">Repeat</keyword>
<feature type="domain" description="UvrA interaction" evidence="15">
    <location>
        <begin position="7"/>
        <end position="59"/>
    </location>
</feature>
<proteinExistence type="predicted"/>